<protein>
    <recommendedName>
        <fullName evidence="3">Relaxase</fullName>
    </recommendedName>
</protein>
<dbReference type="InterPro" id="IPR048101">
    <property type="entry name" value="MobP2"/>
</dbReference>
<dbReference type="AlphaFoldDB" id="A0A220U182"/>
<gene>
    <name evidence="1" type="ORF">CFK37_05180</name>
</gene>
<sequence>MSPAVVLRSKFVTPGSSTFNDYINYMDREDAKQHVKMYTSSDKENDFDVFHHFMDYMDDDEKQGELFTSSKDRLNDKEKQTVKEQFQLAQQNESPMWQDVISFDNEWLSKQGLYNAATHTVDETKMRSVVRETMQTMLQAEGMQRSAIWTATLHYNTDNIHVHVATVEPHPTRERMNVLDKESNTWHEEYRAKRKPKTLDKMKSKVANIILDRAHERNKVDELLRGTIRFKKENNISLSSFQKTETLFKEAMNRLPDDRKQWRYGYQSINEARAYIDEITEIYLEQFHPEEIQVLKAKLDEEVDVMQEMYGEGSDYQQYKNTKLDDLKKRMGNAILTEMRAVDKEEKMSIFKQKIAIRQFHASEKENQQSFFQRDNGKGNRNLHVSGIRLKQAMRKTFHDYKREREMDEFDQLMEKE</sequence>
<reference evidence="1 2" key="1">
    <citation type="submission" date="2017-07" db="EMBL/GenBank/DDBJ databases">
        <title>Virgibacillus sp. LM2416.</title>
        <authorList>
            <person name="Tak E.J."/>
            <person name="Bae J.-W."/>
        </authorList>
    </citation>
    <scope>NUCLEOTIDE SEQUENCE [LARGE SCALE GENOMIC DNA]</scope>
    <source>
        <strain evidence="1 2">LM2416</strain>
    </source>
</reference>
<proteinExistence type="predicted"/>
<evidence type="ECO:0000313" key="1">
    <source>
        <dbReference type="EMBL" id="ASK61601.1"/>
    </source>
</evidence>
<dbReference type="Proteomes" id="UP000198312">
    <property type="component" value="Chromosome"/>
</dbReference>
<accession>A0A220U182</accession>
<dbReference type="EMBL" id="CP022315">
    <property type="protein sequence ID" value="ASK61601.1"/>
    <property type="molecule type" value="Genomic_DNA"/>
</dbReference>
<evidence type="ECO:0008006" key="3">
    <source>
        <dbReference type="Google" id="ProtNLM"/>
    </source>
</evidence>
<dbReference type="Pfam" id="PF18555">
    <property type="entry name" value="MobL"/>
    <property type="match status" value="1"/>
</dbReference>
<dbReference type="KEGG" id="vil:CFK37_05180"/>
<dbReference type="NCBIfam" id="NF041498">
    <property type="entry name" value="MobP2"/>
    <property type="match status" value="1"/>
</dbReference>
<organism evidence="1 2">
    <name type="scientific">Virgibacillus phasianinus</name>
    <dbReference type="NCBI Taxonomy" id="2017483"/>
    <lineage>
        <taxon>Bacteria</taxon>
        <taxon>Bacillati</taxon>
        <taxon>Bacillota</taxon>
        <taxon>Bacilli</taxon>
        <taxon>Bacillales</taxon>
        <taxon>Bacillaceae</taxon>
        <taxon>Virgibacillus</taxon>
    </lineage>
</organism>
<dbReference type="RefSeq" id="WP_089060877.1">
    <property type="nucleotide sequence ID" value="NZ_CP022315.1"/>
</dbReference>
<dbReference type="InterPro" id="IPR041073">
    <property type="entry name" value="MobL"/>
</dbReference>
<dbReference type="OrthoDB" id="3889159at2"/>
<keyword evidence="2" id="KW-1185">Reference proteome</keyword>
<name>A0A220U182_9BACI</name>
<evidence type="ECO:0000313" key="2">
    <source>
        <dbReference type="Proteomes" id="UP000198312"/>
    </source>
</evidence>